<sequence length="430" mass="47122">MKKKLVSVLLCAAMTAGLVAGCGGKAGDTSKGDAKGSVYWLNFKPEADEGLQTLAKEYTEETGVDVKVVTAASGTYSSTLTAEMAKSEAPTLFVVGNQGGVATWKDYCYDLKDTAVYKELTTDDFTLYDESGKACSIGYCYETFGIIVNKTLLDKAGYKTEDIKDFASLKKVADDIHARAGELGFDAFTSSGMDDSSSWRFSGHLANLPLYYEEQADKWTGCPAEIKGTYLDNYKNIWDLYTTDSAVDKTTLATGGYDAEGEFLNGQAVFYQNGSWEYENLSKKYGDDELQMIPIYTGVDGEENQGLCSGTENCWAVNAKASEEDIKATLDFMNWLVTSEKGTTFMAEKFGEIPYKKAAENKNVFFRDAKALMEAGKYSVDWAFNYTPNVDEWRAGVVAALNNYDAGGSWDDVVTAFVDGWATQYKAANE</sequence>
<dbReference type="Proteomes" id="UP000224563">
    <property type="component" value="Unassembled WGS sequence"/>
</dbReference>
<evidence type="ECO:0000256" key="1">
    <source>
        <dbReference type="SAM" id="SignalP"/>
    </source>
</evidence>
<dbReference type="PROSITE" id="PS51257">
    <property type="entry name" value="PROKAR_LIPOPROTEIN"/>
    <property type="match status" value="1"/>
</dbReference>
<dbReference type="PANTHER" id="PTHR43649:SF12">
    <property type="entry name" value="DIACETYLCHITOBIOSE BINDING PROTEIN DASA"/>
    <property type="match status" value="1"/>
</dbReference>
<feature type="signal peptide" evidence="1">
    <location>
        <begin position="1"/>
        <end position="20"/>
    </location>
</feature>
<proteinExistence type="predicted"/>
<reference evidence="2 3" key="2">
    <citation type="submission" date="2017-10" db="EMBL/GenBank/DDBJ databases">
        <authorList>
            <person name="Banno H."/>
            <person name="Chua N.-H."/>
        </authorList>
    </citation>
    <scope>NUCLEOTIDE SEQUENCE [LARGE SCALE GENOMIC DNA]</scope>
    <source>
        <strain evidence="2 3">JK623</strain>
    </source>
</reference>
<dbReference type="InterPro" id="IPR050490">
    <property type="entry name" value="Bact_solute-bd_prot1"/>
</dbReference>
<dbReference type="EMBL" id="PDYG01000074">
    <property type="protein sequence ID" value="PHU37174.1"/>
    <property type="molecule type" value="Genomic_DNA"/>
</dbReference>
<dbReference type="SUPFAM" id="SSF53850">
    <property type="entry name" value="Periplasmic binding protein-like II"/>
    <property type="match status" value="1"/>
</dbReference>
<evidence type="ECO:0000313" key="2">
    <source>
        <dbReference type="EMBL" id="PHU37174.1"/>
    </source>
</evidence>
<dbReference type="RefSeq" id="WP_031544821.1">
    <property type="nucleotide sequence ID" value="NZ_JANSWH010000072.1"/>
</dbReference>
<dbReference type="PANTHER" id="PTHR43649">
    <property type="entry name" value="ARABINOSE-BINDING PROTEIN-RELATED"/>
    <property type="match status" value="1"/>
</dbReference>
<dbReference type="Gene3D" id="3.40.190.10">
    <property type="entry name" value="Periplasmic binding protein-like II"/>
    <property type="match status" value="2"/>
</dbReference>
<feature type="chain" id="PRO_5038795410" evidence="1">
    <location>
        <begin position="21"/>
        <end position="430"/>
    </location>
</feature>
<dbReference type="AlphaFoldDB" id="A0A2G3E1P8"/>
<name>A0A2G3E1P8_9FIRM</name>
<reference evidence="2 3" key="1">
    <citation type="submission" date="2017-10" db="EMBL/GenBank/DDBJ databases">
        <title>Resolving the taxonomy of Roseburia spp., Eubacterium rectale and Agathobacter spp. through phylogenomic analysis.</title>
        <authorList>
            <person name="Sheridan P.O."/>
            <person name="Walker A.W."/>
            <person name="Duncan S.H."/>
            <person name="Scott K.P."/>
            <person name="Toole P.W.O."/>
            <person name="Luis P."/>
            <person name="Flint H.J."/>
        </authorList>
    </citation>
    <scope>NUCLEOTIDE SEQUENCE [LARGE SCALE GENOMIC DNA]</scope>
    <source>
        <strain evidence="2 3">JK623</strain>
    </source>
</reference>
<keyword evidence="1" id="KW-0732">Signal</keyword>
<evidence type="ECO:0000313" key="3">
    <source>
        <dbReference type="Proteomes" id="UP000224563"/>
    </source>
</evidence>
<protein>
    <submittedName>
        <fullName evidence="2">ABC transporter substrate-binding protein</fullName>
    </submittedName>
</protein>
<gene>
    <name evidence="2" type="ORF">CSX02_09190</name>
</gene>
<keyword evidence="3" id="KW-1185">Reference proteome</keyword>
<accession>A0A2G3E1P8</accession>
<dbReference type="Pfam" id="PF13416">
    <property type="entry name" value="SBP_bac_8"/>
    <property type="match status" value="1"/>
</dbReference>
<organism evidence="2 3">
    <name type="scientific">Agathobacter ruminis</name>
    <dbReference type="NCBI Taxonomy" id="1712665"/>
    <lineage>
        <taxon>Bacteria</taxon>
        <taxon>Bacillati</taxon>
        <taxon>Bacillota</taxon>
        <taxon>Clostridia</taxon>
        <taxon>Lachnospirales</taxon>
        <taxon>Lachnospiraceae</taxon>
        <taxon>Agathobacter</taxon>
    </lineage>
</organism>
<dbReference type="InterPro" id="IPR006059">
    <property type="entry name" value="SBP"/>
</dbReference>
<comment type="caution">
    <text evidence="2">The sequence shown here is derived from an EMBL/GenBank/DDBJ whole genome shotgun (WGS) entry which is preliminary data.</text>
</comment>